<reference evidence="10 11" key="1">
    <citation type="submission" date="2019-02" db="EMBL/GenBank/DDBJ databases">
        <title>Deep-cultivation of Planctomycetes and their phenomic and genomic characterization uncovers novel biology.</title>
        <authorList>
            <person name="Wiegand S."/>
            <person name="Jogler M."/>
            <person name="Boedeker C."/>
            <person name="Pinto D."/>
            <person name="Vollmers J."/>
            <person name="Rivas-Marin E."/>
            <person name="Kohn T."/>
            <person name="Peeters S.H."/>
            <person name="Heuer A."/>
            <person name="Rast P."/>
            <person name="Oberbeckmann S."/>
            <person name="Bunk B."/>
            <person name="Jeske O."/>
            <person name="Meyerdierks A."/>
            <person name="Storesund J.E."/>
            <person name="Kallscheuer N."/>
            <person name="Luecker S."/>
            <person name="Lage O.M."/>
            <person name="Pohl T."/>
            <person name="Merkel B.J."/>
            <person name="Hornburger P."/>
            <person name="Mueller R.-W."/>
            <person name="Bruemmer F."/>
            <person name="Labrenz M."/>
            <person name="Spormann A.M."/>
            <person name="Op den Camp H."/>
            <person name="Overmann J."/>
            <person name="Amann R."/>
            <person name="Jetten M.S.M."/>
            <person name="Mascher T."/>
            <person name="Medema M.H."/>
            <person name="Devos D.P."/>
            <person name="Kaster A.-K."/>
            <person name="Ovreas L."/>
            <person name="Rohde M."/>
            <person name="Galperin M.Y."/>
            <person name="Jogler C."/>
        </authorList>
    </citation>
    <scope>NUCLEOTIDE SEQUENCE [LARGE SCALE GENOMIC DNA]</scope>
    <source>
        <strain evidence="10 11">Pan44</strain>
    </source>
</reference>
<dbReference type="GO" id="GO:0002181">
    <property type="term" value="P:cytoplasmic translation"/>
    <property type="evidence" value="ECO:0007669"/>
    <property type="project" value="TreeGrafter"/>
</dbReference>
<evidence type="ECO:0000256" key="5">
    <source>
        <dbReference type="ARBA" id="ARBA00023274"/>
    </source>
</evidence>
<dbReference type="InterPro" id="IPR000702">
    <property type="entry name" value="Ribosomal_uL6-like"/>
</dbReference>
<dbReference type="FunFam" id="3.90.930.12:FF:000001">
    <property type="entry name" value="50S ribosomal protein L6"/>
    <property type="match status" value="1"/>
</dbReference>
<evidence type="ECO:0000259" key="9">
    <source>
        <dbReference type="Pfam" id="PF00347"/>
    </source>
</evidence>
<keyword evidence="5 6" id="KW-0687">Ribonucleoprotein</keyword>
<dbReference type="GO" id="GO:0003735">
    <property type="term" value="F:structural constituent of ribosome"/>
    <property type="evidence" value="ECO:0007669"/>
    <property type="project" value="UniProtKB-UniRule"/>
</dbReference>
<dbReference type="GO" id="GO:0022625">
    <property type="term" value="C:cytosolic large ribosomal subunit"/>
    <property type="evidence" value="ECO:0007669"/>
    <property type="project" value="UniProtKB-UniRule"/>
</dbReference>
<dbReference type="FunCoup" id="A0A517SE71">
    <property type="interactions" value="643"/>
</dbReference>
<keyword evidence="2 6" id="KW-0699">rRNA-binding</keyword>
<dbReference type="EMBL" id="CP036271">
    <property type="protein sequence ID" value="QDT54422.1"/>
    <property type="molecule type" value="Genomic_DNA"/>
</dbReference>
<dbReference type="PANTHER" id="PTHR11655:SF14">
    <property type="entry name" value="LARGE RIBOSOMAL SUBUNIT PROTEIN UL6M"/>
    <property type="match status" value="1"/>
</dbReference>
<keyword evidence="4 6" id="KW-0689">Ribosomal protein</keyword>
<dbReference type="Pfam" id="PF00347">
    <property type="entry name" value="Ribosomal_L6"/>
    <property type="match status" value="2"/>
</dbReference>
<evidence type="ECO:0000256" key="6">
    <source>
        <dbReference type="HAMAP-Rule" id="MF_01365"/>
    </source>
</evidence>
<comment type="similarity">
    <text evidence="1 6 7">Belongs to the universal ribosomal protein uL6 family.</text>
</comment>
<sequence length="182" mass="19392">MSRIGKKPVPVAAGIDVTVADQLVKVKGPKGELSLNVHPAMSVEFDSAAREIKVARPDDQRQNRALHGLTRALLANMVEGVAKPFEKKLEIQGVGYQATLAGKNLSLQVGFANTIKLPVPAGITCTVPQPTQIIVTGIDKGVVGQFAANIRRVRPPEPYKGKGIRYAGEQVRRKAGKALAGK</sequence>
<evidence type="ECO:0000256" key="7">
    <source>
        <dbReference type="RuleBase" id="RU003869"/>
    </source>
</evidence>
<dbReference type="PROSITE" id="PS00525">
    <property type="entry name" value="RIBOSOMAL_L6_1"/>
    <property type="match status" value="1"/>
</dbReference>
<evidence type="ECO:0000256" key="8">
    <source>
        <dbReference type="RuleBase" id="RU003870"/>
    </source>
</evidence>
<evidence type="ECO:0000256" key="1">
    <source>
        <dbReference type="ARBA" id="ARBA00009356"/>
    </source>
</evidence>
<dbReference type="InParanoid" id="A0A517SE71"/>
<dbReference type="InterPro" id="IPR019906">
    <property type="entry name" value="Ribosomal_uL6_bac-type"/>
</dbReference>
<evidence type="ECO:0000313" key="10">
    <source>
        <dbReference type="EMBL" id="QDT54422.1"/>
    </source>
</evidence>
<dbReference type="Gene3D" id="3.90.930.12">
    <property type="entry name" value="Ribosomal protein L6, alpha-beta domain"/>
    <property type="match status" value="2"/>
</dbReference>
<keyword evidence="11" id="KW-1185">Reference proteome</keyword>
<organism evidence="10 11">
    <name type="scientific">Caulifigura coniformis</name>
    <dbReference type="NCBI Taxonomy" id="2527983"/>
    <lineage>
        <taxon>Bacteria</taxon>
        <taxon>Pseudomonadati</taxon>
        <taxon>Planctomycetota</taxon>
        <taxon>Planctomycetia</taxon>
        <taxon>Planctomycetales</taxon>
        <taxon>Planctomycetaceae</taxon>
        <taxon>Caulifigura</taxon>
    </lineage>
</organism>
<evidence type="ECO:0000256" key="3">
    <source>
        <dbReference type="ARBA" id="ARBA00022884"/>
    </source>
</evidence>
<dbReference type="FunFam" id="3.90.930.12:FF:000002">
    <property type="entry name" value="50S ribosomal protein L6"/>
    <property type="match status" value="1"/>
</dbReference>
<dbReference type="InterPro" id="IPR002358">
    <property type="entry name" value="Ribosomal_uL6_CS"/>
</dbReference>
<dbReference type="KEGG" id="ccos:Pan44_24550"/>
<dbReference type="HAMAP" id="MF_01365_B">
    <property type="entry name" value="Ribosomal_uL6_B"/>
    <property type="match status" value="1"/>
</dbReference>
<evidence type="ECO:0000256" key="2">
    <source>
        <dbReference type="ARBA" id="ARBA00022730"/>
    </source>
</evidence>
<keyword evidence="3 6" id="KW-0694">RNA-binding</keyword>
<comment type="function">
    <text evidence="6 8">This protein binds to the 23S rRNA, and is important in its secondary structure. It is located near the subunit interface in the base of the L7/L12 stalk, and near the tRNA binding site of the peptidyltransferase center.</text>
</comment>
<feature type="domain" description="Large ribosomal subunit protein uL6 alpha-beta" evidence="9">
    <location>
        <begin position="13"/>
        <end position="82"/>
    </location>
</feature>
<dbReference type="RefSeq" id="WP_145030279.1">
    <property type="nucleotide sequence ID" value="NZ_CP036271.1"/>
</dbReference>
<dbReference type="OrthoDB" id="9805007at2"/>
<gene>
    <name evidence="6 10" type="primary">rplF</name>
    <name evidence="10" type="ORF">Pan44_24550</name>
</gene>
<dbReference type="InterPro" id="IPR036789">
    <property type="entry name" value="Ribosomal_uL6-like_a/b-dom_sf"/>
</dbReference>
<proteinExistence type="inferred from homology"/>
<dbReference type="SUPFAM" id="SSF56053">
    <property type="entry name" value="Ribosomal protein L6"/>
    <property type="match status" value="2"/>
</dbReference>
<name>A0A517SE71_9PLAN</name>
<dbReference type="PIRSF" id="PIRSF002162">
    <property type="entry name" value="Ribosomal_L6"/>
    <property type="match status" value="1"/>
</dbReference>
<dbReference type="Proteomes" id="UP000315700">
    <property type="component" value="Chromosome"/>
</dbReference>
<dbReference type="PRINTS" id="PR00059">
    <property type="entry name" value="RIBOSOMALL6"/>
</dbReference>
<dbReference type="InterPro" id="IPR020040">
    <property type="entry name" value="Ribosomal_uL6_a/b-dom"/>
</dbReference>
<evidence type="ECO:0000256" key="4">
    <source>
        <dbReference type="ARBA" id="ARBA00022980"/>
    </source>
</evidence>
<dbReference type="GO" id="GO:0019843">
    <property type="term" value="F:rRNA binding"/>
    <property type="evidence" value="ECO:0007669"/>
    <property type="project" value="UniProtKB-UniRule"/>
</dbReference>
<dbReference type="PANTHER" id="PTHR11655">
    <property type="entry name" value="60S/50S RIBOSOMAL PROTEIN L6/L9"/>
    <property type="match status" value="1"/>
</dbReference>
<protein>
    <recommendedName>
        <fullName evidence="6">Large ribosomal subunit protein uL6</fullName>
    </recommendedName>
</protein>
<feature type="domain" description="Large ribosomal subunit protein uL6 alpha-beta" evidence="9">
    <location>
        <begin position="93"/>
        <end position="166"/>
    </location>
</feature>
<accession>A0A517SE71</accession>
<comment type="subunit">
    <text evidence="6">Part of the 50S ribosomal subunit.</text>
</comment>
<dbReference type="NCBIfam" id="TIGR03654">
    <property type="entry name" value="L6_bact"/>
    <property type="match status" value="1"/>
</dbReference>
<evidence type="ECO:0000313" key="11">
    <source>
        <dbReference type="Proteomes" id="UP000315700"/>
    </source>
</evidence>
<dbReference type="AlphaFoldDB" id="A0A517SE71"/>